<keyword evidence="2" id="KW-1185">Reference proteome</keyword>
<dbReference type="AlphaFoldDB" id="A0A6A0A949"/>
<dbReference type="Proteomes" id="UP000485058">
    <property type="component" value="Unassembled WGS sequence"/>
</dbReference>
<protein>
    <submittedName>
        <fullName evidence="1">Uncharacterized protein</fullName>
    </submittedName>
</protein>
<sequence>TAVPQLVESLGKLQDTYVLQGDYALRAARHARSISDKRTLVELLLSRGAQCLLLDSLRKHETEQLQVDTPGVLLCQ</sequence>
<feature type="non-terminal residue" evidence="1">
    <location>
        <position position="76"/>
    </location>
</feature>
<comment type="caution">
    <text evidence="1">The sequence shown here is derived from an EMBL/GenBank/DDBJ whole genome shotgun (WGS) entry which is preliminary data.</text>
</comment>
<reference evidence="1 2" key="1">
    <citation type="submission" date="2020-02" db="EMBL/GenBank/DDBJ databases">
        <title>Draft genome sequence of Haematococcus lacustris strain NIES-144.</title>
        <authorList>
            <person name="Morimoto D."/>
            <person name="Nakagawa S."/>
            <person name="Yoshida T."/>
            <person name="Sawayama S."/>
        </authorList>
    </citation>
    <scope>NUCLEOTIDE SEQUENCE [LARGE SCALE GENOMIC DNA]</scope>
    <source>
        <strain evidence="1 2">NIES-144</strain>
    </source>
</reference>
<name>A0A6A0A949_HAELA</name>
<evidence type="ECO:0000313" key="1">
    <source>
        <dbReference type="EMBL" id="GFH28684.1"/>
    </source>
</evidence>
<organism evidence="1 2">
    <name type="scientific">Haematococcus lacustris</name>
    <name type="common">Green alga</name>
    <name type="synonym">Haematococcus pluvialis</name>
    <dbReference type="NCBI Taxonomy" id="44745"/>
    <lineage>
        <taxon>Eukaryota</taxon>
        <taxon>Viridiplantae</taxon>
        <taxon>Chlorophyta</taxon>
        <taxon>core chlorophytes</taxon>
        <taxon>Chlorophyceae</taxon>
        <taxon>CS clade</taxon>
        <taxon>Chlamydomonadales</taxon>
        <taxon>Haematococcaceae</taxon>
        <taxon>Haematococcus</taxon>
    </lineage>
</organism>
<evidence type="ECO:0000313" key="2">
    <source>
        <dbReference type="Proteomes" id="UP000485058"/>
    </source>
</evidence>
<proteinExistence type="predicted"/>
<dbReference type="EMBL" id="BLLF01003991">
    <property type="protein sequence ID" value="GFH28684.1"/>
    <property type="molecule type" value="Genomic_DNA"/>
</dbReference>
<feature type="non-terminal residue" evidence="1">
    <location>
        <position position="1"/>
    </location>
</feature>
<gene>
    <name evidence="1" type="ORF">HaLaN_27219</name>
</gene>
<accession>A0A6A0A949</accession>